<reference evidence="7 8" key="1">
    <citation type="submission" date="2018-09" db="EMBL/GenBank/DDBJ databases">
        <title>Arachidicoccus sp. nov., a bacterium isolated from soil.</title>
        <authorList>
            <person name="Weon H.-Y."/>
            <person name="Kwon S.-W."/>
            <person name="Lee S.A."/>
        </authorList>
    </citation>
    <scope>NUCLEOTIDE SEQUENCE [LARGE SCALE GENOMIC DNA]</scope>
    <source>
        <strain evidence="7 8">KIS59-12</strain>
    </source>
</reference>
<dbReference type="GO" id="GO:0005975">
    <property type="term" value="P:carbohydrate metabolic process"/>
    <property type="evidence" value="ECO:0007669"/>
    <property type="project" value="InterPro"/>
</dbReference>
<dbReference type="Gene3D" id="1.20.1050.60">
    <property type="entry name" value="alpha-1,2-mannosidase"/>
    <property type="match status" value="1"/>
</dbReference>
<dbReference type="PANTHER" id="PTHR12143">
    <property type="entry name" value="PEPTIDE N-GLYCANASE PNGASE -RELATED"/>
    <property type="match status" value="1"/>
</dbReference>
<evidence type="ECO:0000259" key="5">
    <source>
        <dbReference type="Pfam" id="PF07971"/>
    </source>
</evidence>
<evidence type="ECO:0000259" key="6">
    <source>
        <dbReference type="Pfam" id="PF17678"/>
    </source>
</evidence>
<dbReference type="EMBL" id="CP032489">
    <property type="protein sequence ID" value="AYD48662.1"/>
    <property type="molecule type" value="Genomic_DNA"/>
</dbReference>
<dbReference type="GO" id="GO:0030246">
    <property type="term" value="F:carbohydrate binding"/>
    <property type="evidence" value="ECO:0007669"/>
    <property type="project" value="InterPro"/>
</dbReference>
<protein>
    <submittedName>
        <fullName evidence="7">Alpha-mannosidase</fullName>
    </submittedName>
</protein>
<evidence type="ECO:0000256" key="3">
    <source>
        <dbReference type="ARBA" id="ARBA00022837"/>
    </source>
</evidence>
<keyword evidence="3" id="KW-0106">Calcium</keyword>
<feature type="domain" description="Glycosyl hydrolase family 92" evidence="5">
    <location>
        <begin position="408"/>
        <end position="664"/>
    </location>
</feature>
<comment type="cofactor">
    <cofactor evidence="1">
        <name>Ca(2+)</name>
        <dbReference type="ChEBI" id="CHEBI:29108"/>
    </cofactor>
</comment>
<evidence type="ECO:0000256" key="1">
    <source>
        <dbReference type="ARBA" id="ARBA00001913"/>
    </source>
</evidence>
<evidence type="ECO:0000313" key="7">
    <source>
        <dbReference type="EMBL" id="AYD48662.1"/>
    </source>
</evidence>
<accession>A0A386HSI1</accession>
<dbReference type="OrthoDB" id="9804511at2"/>
<dbReference type="InterPro" id="IPR014718">
    <property type="entry name" value="GH-type_carb-bd"/>
</dbReference>
<dbReference type="Proteomes" id="UP000266118">
    <property type="component" value="Chromosome"/>
</dbReference>
<dbReference type="KEGG" id="ark:D6B99_14245"/>
<keyword evidence="4" id="KW-1133">Transmembrane helix</keyword>
<dbReference type="Gene3D" id="1.20.1610.10">
    <property type="entry name" value="alpha-1,2-mannosidases domains"/>
    <property type="match status" value="1"/>
</dbReference>
<feature type="transmembrane region" description="Helical" evidence="4">
    <location>
        <begin position="584"/>
        <end position="604"/>
    </location>
</feature>
<dbReference type="InterPro" id="IPR012939">
    <property type="entry name" value="Glyco_hydro_92"/>
</dbReference>
<dbReference type="AlphaFoldDB" id="A0A386HSI1"/>
<dbReference type="GO" id="GO:0000224">
    <property type="term" value="F:peptide-N4-(N-acetyl-beta-glucosaminyl)asparagine amidase activity"/>
    <property type="evidence" value="ECO:0007669"/>
    <property type="project" value="TreeGrafter"/>
</dbReference>
<organism evidence="7 8">
    <name type="scientific">Arachidicoccus soli</name>
    <dbReference type="NCBI Taxonomy" id="2341117"/>
    <lineage>
        <taxon>Bacteria</taxon>
        <taxon>Pseudomonadati</taxon>
        <taxon>Bacteroidota</taxon>
        <taxon>Chitinophagia</taxon>
        <taxon>Chitinophagales</taxon>
        <taxon>Chitinophagaceae</taxon>
        <taxon>Arachidicoccus</taxon>
    </lineage>
</organism>
<dbReference type="Pfam" id="PF17678">
    <property type="entry name" value="Glyco_hydro_92N"/>
    <property type="match status" value="1"/>
</dbReference>
<evidence type="ECO:0000256" key="2">
    <source>
        <dbReference type="ARBA" id="ARBA00011245"/>
    </source>
</evidence>
<keyword evidence="4" id="KW-0812">Transmembrane</keyword>
<gene>
    <name evidence="7" type="ORF">D6B99_14245</name>
</gene>
<name>A0A386HSI1_9BACT</name>
<evidence type="ECO:0000313" key="8">
    <source>
        <dbReference type="Proteomes" id="UP000266118"/>
    </source>
</evidence>
<dbReference type="GO" id="GO:0006516">
    <property type="term" value="P:glycoprotein catabolic process"/>
    <property type="evidence" value="ECO:0007669"/>
    <property type="project" value="TreeGrafter"/>
</dbReference>
<keyword evidence="4" id="KW-0472">Membrane</keyword>
<dbReference type="Gene3D" id="2.70.98.10">
    <property type="match status" value="1"/>
</dbReference>
<dbReference type="GO" id="GO:0005829">
    <property type="term" value="C:cytosol"/>
    <property type="evidence" value="ECO:0007669"/>
    <property type="project" value="TreeGrafter"/>
</dbReference>
<dbReference type="Pfam" id="PF07971">
    <property type="entry name" value="Glyco_hydro_92"/>
    <property type="match status" value="2"/>
</dbReference>
<dbReference type="SUPFAM" id="SSF48208">
    <property type="entry name" value="Six-hairpin glycosidases"/>
    <property type="match status" value="1"/>
</dbReference>
<feature type="domain" description="Glycosyl hydrolase family 92 N-terminal" evidence="6">
    <location>
        <begin position="28"/>
        <end position="206"/>
    </location>
</feature>
<dbReference type="InterPro" id="IPR041371">
    <property type="entry name" value="GH92_N"/>
</dbReference>
<dbReference type="InterPro" id="IPR050883">
    <property type="entry name" value="PNGase"/>
</dbReference>
<keyword evidence="8" id="KW-1185">Reference proteome</keyword>
<feature type="domain" description="Glycosyl hydrolase family 92" evidence="5">
    <location>
        <begin position="239"/>
        <end position="397"/>
    </location>
</feature>
<dbReference type="RefSeq" id="WP_119989628.1">
    <property type="nucleotide sequence ID" value="NZ_CP032489.1"/>
</dbReference>
<comment type="subunit">
    <text evidence="2">Monomer.</text>
</comment>
<evidence type="ECO:0000256" key="4">
    <source>
        <dbReference type="SAM" id="Phobius"/>
    </source>
</evidence>
<dbReference type="PANTHER" id="PTHR12143:SF39">
    <property type="entry name" value="SECRETED PROTEIN"/>
    <property type="match status" value="1"/>
</dbReference>
<dbReference type="Gene3D" id="3.30.2080.10">
    <property type="entry name" value="GH92 mannosidase domain"/>
    <property type="match status" value="1"/>
</dbReference>
<sequence length="684" mass="77225">MKKMFGFIVFLLFFIVGFAQKNTTPASLVNVFLGTSGDHGQLSPAASAPFSMLSILPQTYPSIHTGYEYYAKEFLGFAHTCFEGVGCSGSGGNILVKPFMGENPDSCHLIKVSQDGKPGYYAVSFKNGIDASFAVNEKYGMHQYIFPKGKKGLYFNLSYSLANGFVSEAHHISGDTLSGWFRAGTTCSVGKYKLYYCIILNHSAKWIEKGNHQLVAVLPENISTLNLRIAVSSVNEKYAHAAIGNYSFAGLIRQGFDEWNKALGRIEVPLAAGNASLFYSLLYRTIQSPYRITEPDGHYLATNGAEKISKETLYNGWSIWDNYRTQLPLLSIVFPNRYKGITQSIAELYASGKKDYATDFEPSNTVRTEHAIIVLLDAYRKGYKVDFATIIDSLKKEVDGLDFSHPDKALESSYDTWAFSQILKVLHEDKLSKKYLNKALTYKTYWNKSFKDINKRDVDQMQARGMYQGTVWQYRWFVPFDVKGLITADDGEAVFTKHLDTFFENDFYNHANEPDIQVPLLYNATYEPWKSQYLMHKFALDSVVQYYFNDNSRGIDPYIGMIYKNQPRAYLRTMDDDAGAMSSWFVFAACGFFPACVGSPVYYLNVPLFKNITLQTPNGEGFSIKVQNFGKGNCYIKKIILNGKSIHRNYITQEEIMKGGSITFIASNQPQKNAIDKVWISKAD</sequence>
<dbReference type="InterPro" id="IPR008928">
    <property type="entry name" value="6-hairpin_glycosidase_sf"/>
</dbReference>
<proteinExistence type="predicted"/>